<keyword evidence="12" id="KW-1185">Reference proteome</keyword>
<comment type="caution">
    <text evidence="11">The sequence shown here is derived from an EMBL/GenBank/DDBJ whole genome shotgun (WGS) entry which is preliminary data.</text>
</comment>
<feature type="transmembrane region" description="Helical" evidence="9">
    <location>
        <begin position="51"/>
        <end position="69"/>
    </location>
</feature>
<dbReference type="InterPro" id="IPR001736">
    <property type="entry name" value="PLipase_D/transphosphatidylase"/>
</dbReference>
<dbReference type="EMBL" id="JBHSGS010000063">
    <property type="protein sequence ID" value="MFC4720445.1"/>
    <property type="molecule type" value="Genomic_DNA"/>
</dbReference>
<feature type="domain" description="PLD phosphodiesterase" evidence="10">
    <location>
        <begin position="436"/>
        <end position="463"/>
    </location>
</feature>
<keyword evidence="4 9" id="KW-0812">Transmembrane</keyword>
<accession>A0ABV9MXZ6</accession>
<comment type="subcellular location">
    <subcellularLocation>
        <location evidence="1">Cell membrane</location>
    </subcellularLocation>
</comment>
<reference evidence="12" key="1">
    <citation type="journal article" date="2019" name="Int. J. Syst. Evol. Microbiol.">
        <title>The Global Catalogue of Microorganisms (GCM) 10K type strain sequencing project: providing services to taxonomists for standard genome sequencing and annotation.</title>
        <authorList>
            <consortium name="The Broad Institute Genomics Platform"/>
            <consortium name="The Broad Institute Genome Sequencing Center for Infectious Disease"/>
            <person name="Wu L."/>
            <person name="Ma J."/>
        </authorList>
    </citation>
    <scope>NUCLEOTIDE SEQUENCE [LARGE SCALE GENOMIC DNA]</scope>
    <source>
        <strain evidence="12">CGMCC 1.19032</strain>
    </source>
</reference>
<evidence type="ECO:0000256" key="4">
    <source>
        <dbReference type="ARBA" id="ARBA00022692"/>
    </source>
</evidence>
<evidence type="ECO:0000313" key="12">
    <source>
        <dbReference type="Proteomes" id="UP001595969"/>
    </source>
</evidence>
<dbReference type="InterPro" id="IPR025202">
    <property type="entry name" value="PLD-like_dom"/>
</dbReference>
<evidence type="ECO:0000256" key="6">
    <source>
        <dbReference type="ARBA" id="ARBA00022989"/>
    </source>
</evidence>
<feature type="transmembrane region" description="Helical" evidence="9">
    <location>
        <begin position="81"/>
        <end position="99"/>
    </location>
</feature>
<evidence type="ECO:0000256" key="3">
    <source>
        <dbReference type="ARBA" id="ARBA00022679"/>
    </source>
</evidence>
<evidence type="ECO:0000259" key="10">
    <source>
        <dbReference type="PROSITE" id="PS50035"/>
    </source>
</evidence>
<dbReference type="CDD" id="cd09160">
    <property type="entry name" value="PLDc_SMU_988_like_2"/>
    <property type="match status" value="1"/>
</dbReference>
<dbReference type="SUPFAM" id="SSF56024">
    <property type="entry name" value="Phospholipase D/nuclease"/>
    <property type="match status" value="2"/>
</dbReference>
<dbReference type="Gene3D" id="3.30.870.10">
    <property type="entry name" value="Endonuclease Chain A"/>
    <property type="match status" value="2"/>
</dbReference>
<dbReference type="CDD" id="cd09154">
    <property type="entry name" value="PLDc_SMU_988_like_1"/>
    <property type="match status" value="1"/>
</dbReference>
<dbReference type="PROSITE" id="PS50035">
    <property type="entry name" value="PLD"/>
    <property type="match status" value="2"/>
</dbReference>
<keyword evidence="6 9" id="KW-1133">Transmembrane helix</keyword>
<dbReference type="InterPro" id="IPR022924">
    <property type="entry name" value="Cardiolipin_synthase"/>
</dbReference>
<dbReference type="PANTHER" id="PTHR21248">
    <property type="entry name" value="CARDIOLIPIN SYNTHASE"/>
    <property type="match status" value="1"/>
</dbReference>
<evidence type="ECO:0000256" key="9">
    <source>
        <dbReference type="SAM" id="Phobius"/>
    </source>
</evidence>
<evidence type="ECO:0000256" key="7">
    <source>
        <dbReference type="ARBA" id="ARBA00023136"/>
    </source>
</evidence>
<dbReference type="RefSeq" id="WP_204652719.1">
    <property type="nucleotide sequence ID" value="NZ_JAFBFD010000001.1"/>
</dbReference>
<keyword evidence="5" id="KW-0677">Repeat</keyword>
<gene>
    <name evidence="11" type="primary">cls</name>
    <name evidence="11" type="ORF">ACFO5I_11995</name>
</gene>
<dbReference type="SMART" id="SM00155">
    <property type="entry name" value="PLDc"/>
    <property type="match status" value="2"/>
</dbReference>
<dbReference type="Pfam" id="PF13091">
    <property type="entry name" value="PLDc_2"/>
    <property type="match status" value="2"/>
</dbReference>
<evidence type="ECO:0000256" key="5">
    <source>
        <dbReference type="ARBA" id="ARBA00022737"/>
    </source>
</evidence>
<proteinExistence type="predicted"/>
<evidence type="ECO:0000313" key="11">
    <source>
        <dbReference type="EMBL" id="MFC4720445.1"/>
    </source>
</evidence>
<protein>
    <recommendedName>
        <fullName evidence="8">Cardiolipin synthase</fullName>
        <ecNumber evidence="8">2.7.8.-</ecNumber>
    </recommendedName>
</protein>
<name>A0ABV9MXZ6_9ENTE</name>
<sequence length="523" mass="60375">MKSEENDLFERSKQGFLQLVFSRFGIVLFLLLVQVWLIFGLYQYITVNYAHLFYYSFIVFSIVGYLILFNSKSDNSVKLTWMLIFTLLPVIGILFYFYTRLDFGHRLESSRLIQIKEASRELIKTKEEVKKELEERPDLKGLATFINQAGNCPVYHNGEVTYFSLGEEKFADLLQELKAAKHFIFMEYFIVAKGEMWGQILEILIEKAQEGVEVRFMYDGFCEFSLLPRSYSKELAKYGIKCKVFAPIQPFISTVYNFRDHRKICVIDGQVAYTGGVNLADEYINKIERFGHWKDTAVKIRGGAAQSFTLMFLQMWALDSNTTDFEKWLKLSEQEGIKAHGKGFVLPYGDSPLDGERVGEMVYFDLLNKAQSFVQIMTPYLILDGEMETALTFAAKRGVKVQIILPHIPDKKYAFALAKSHYATLIQAGVEIYEYTPGFVHAKSFVVDGYKGTIGTINLDYRSFYHHFECGVYLEDVPAIGEMVKDFNQTRALSQQVTLEDVYREKKSTRLLGWFLKIFAPLM</sequence>
<keyword evidence="2" id="KW-1003">Cell membrane</keyword>
<organism evidence="11 12">
    <name type="scientific">Enterococcus lemanii</name>
    <dbReference type="NCBI Taxonomy" id="1159752"/>
    <lineage>
        <taxon>Bacteria</taxon>
        <taxon>Bacillati</taxon>
        <taxon>Bacillota</taxon>
        <taxon>Bacilli</taxon>
        <taxon>Lactobacillales</taxon>
        <taxon>Enterococcaceae</taxon>
        <taxon>Enterococcus</taxon>
    </lineage>
</organism>
<dbReference type="Proteomes" id="UP001595969">
    <property type="component" value="Unassembled WGS sequence"/>
</dbReference>
<evidence type="ECO:0000256" key="8">
    <source>
        <dbReference type="NCBIfam" id="TIGR04265"/>
    </source>
</evidence>
<evidence type="ECO:0000256" key="2">
    <source>
        <dbReference type="ARBA" id="ARBA00022475"/>
    </source>
</evidence>
<dbReference type="EC" id="2.7.8.-" evidence="8"/>
<evidence type="ECO:0000256" key="1">
    <source>
        <dbReference type="ARBA" id="ARBA00004236"/>
    </source>
</evidence>
<dbReference type="NCBIfam" id="TIGR04265">
    <property type="entry name" value="bac_cardiolipin"/>
    <property type="match status" value="1"/>
</dbReference>
<keyword evidence="3" id="KW-0808">Transferase</keyword>
<feature type="transmembrane region" description="Helical" evidence="9">
    <location>
        <begin position="20"/>
        <end position="45"/>
    </location>
</feature>
<dbReference type="PANTHER" id="PTHR21248:SF22">
    <property type="entry name" value="PHOSPHOLIPASE D"/>
    <property type="match status" value="1"/>
</dbReference>
<keyword evidence="7 9" id="KW-0472">Membrane</keyword>
<feature type="domain" description="PLD phosphodiesterase" evidence="10">
    <location>
        <begin position="256"/>
        <end position="283"/>
    </location>
</feature>